<evidence type="ECO:0000256" key="4">
    <source>
        <dbReference type="ARBA" id="ARBA00022741"/>
    </source>
</evidence>
<feature type="binding site" evidence="10">
    <location>
        <position position="215"/>
    </location>
    <ligand>
        <name>ATP</name>
        <dbReference type="ChEBI" id="CHEBI:30616"/>
    </ligand>
</feature>
<feature type="binding site" evidence="10">
    <location>
        <position position="200"/>
    </location>
    <ligand>
        <name>1D-myo-inositol 1,3,4-trisphosphate</name>
        <dbReference type="ChEBI" id="CHEBI:58414"/>
    </ligand>
</feature>
<feature type="domain" description="ATP-grasp" evidence="12">
    <location>
        <begin position="118"/>
        <end position="320"/>
    </location>
</feature>
<dbReference type="Gene3D" id="3.40.50.11370">
    <property type="match status" value="1"/>
</dbReference>
<feature type="binding site" evidence="10">
    <location>
        <begin position="189"/>
        <end position="200"/>
    </location>
    <ligand>
        <name>ATP</name>
        <dbReference type="ChEBI" id="CHEBI:30616"/>
    </ligand>
</feature>
<keyword evidence="6 9" id="KW-0067">ATP-binding</keyword>
<dbReference type="Gene3D" id="3.30.1490.220">
    <property type="match status" value="1"/>
</dbReference>
<name>L8H6Y9_ACACF</name>
<evidence type="ECO:0000256" key="7">
    <source>
        <dbReference type="ARBA" id="ARBA00022842"/>
    </source>
</evidence>
<keyword evidence="7 9" id="KW-0460">Magnesium</keyword>
<dbReference type="PROSITE" id="PS50975">
    <property type="entry name" value="ATP_GRASP"/>
    <property type="match status" value="1"/>
</dbReference>
<dbReference type="STRING" id="1257118.L8H6Y9"/>
<feature type="binding site" evidence="10">
    <location>
        <position position="299"/>
    </location>
    <ligand>
        <name>1D-myo-inositol 1,3,4-trisphosphate</name>
        <dbReference type="ChEBI" id="CHEBI:58414"/>
    </ligand>
</feature>
<evidence type="ECO:0000256" key="11">
    <source>
        <dbReference type="PIRSR" id="PIRSR038186-2"/>
    </source>
</evidence>
<evidence type="ECO:0000256" key="6">
    <source>
        <dbReference type="ARBA" id="ARBA00022840"/>
    </source>
</evidence>
<dbReference type="Pfam" id="PF05770">
    <property type="entry name" value="Ins134_P3_kin"/>
    <property type="match status" value="1"/>
</dbReference>
<proteinExistence type="inferred from homology"/>
<feature type="binding site" evidence="10">
    <location>
        <position position="104"/>
    </location>
    <ligand>
        <name>ATP</name>
        <dbReference type="ChEBI" id="CHEBI:30616"/>
    </ligand>
</feature>
<comment type="cofactor">
    <cofactor evidence="9 11">
        <name>Mg(2+)</name>
        <dbReference type="ChEBI" id="CHEBI:18420"/>
    </cofactor>
    <text evidence="9 11">Binds 2 magnesium ions per subunit.</text>
</comment>
<accession>L8H6Y9</accession>
<reference evidence="13 14" key="1">
    <citation type="journal article" date="2013" name="Genome Biol.">
        <title>Genome of Acanthamoeba castellanii highlights extensive lateral gene transfer and early evolution of tyrosine kinase signaling.</title>
        <authorList>
            <person name="Clarke M."/>
            <person name="Lohan A.J."/>
            <person name="Liu B."/>
            <person name="Lagkouvardos I."/>
            <person name="Roy S."/>
            <person name="Zafar N."/>
            <person name="Bertelli C."/>
            <person name="Schilde C."/>
            <person name="Kianianmomeni A."/>
            <person name="Burglin T.R."/>
            <person name="Frech C."/>
            <person name="Turcotte B."/>
            <person name="Kopec K.O."/>
            <person name="Synnott J.M."/>
            <person name="Choo C."/>
            <person name="Paponov I."/>
            <person name="Finkler A."/>
            <person name="Soon Heng Tan C."/>
            <person name="Hutchins A.P."/>
            <person name="Weinmeier T."/>
            <person name="Rattei T."/>
            <person name="Chu J.S."/>
            <person name="Gimenez G."/>
            <person name="Irimia M."/>
            <person name="Rigden D.J."/>
            <person name="Fitzpatrick D.A."/>
            <person name="Lorenzo-Morales J."/>
            <person name="Bateman A."/>
            <person name="Chiu C.H."/>
            <person name="Tang P."/>
            <person name="Hegemann P."/>
            <person name="Fromm H."/>
            <person name="Raoult D."/>
            <person name="Greub G."/>
            <person name="Miranda-Saavedra D."/>
            <person name="Chen N."/>
            <person name="Nash P."/>
            <person name="Ginger M.L."/>
            <person name="Horn M."/>
            <person name="Schaap P."/>
            <person name="Caler L."/>
            <person name="Loftus B."/>
        </authorList>
    </citation>
    <scope>NUCLEOTIDE SEQUENCE [LARGE SCALE GENOMIC DNA]</scope>
    <source>
        <strain evidence="13 14">Neff</strain>
    </source>
</reference>
<dbReference type="VEuPathDB" id="AmoebaDB:ACA1_117040"/>
<evidence type="ECO:0000313" key="13">
    <source>
        <dbReference type="EMBL" id="ELR20231.1"/>
    </source>
</evidence>
<dbReference type="EC" id="2.7.1.134" evidence="9"/>
<dbReference type="GO" id="GO:0005737">
    <property type="term" value="C:cytoplasm"/>
    <property type="evidence" value="ECO:0007669"/>
    <property type="project" value="TreeGrafter"/>
</dbReference>
<dbReference type="GO" id="GO:0032957">
    <property type="term" value="P:inositol trisphosphate metabolic process"/>
    <property type="evidence" value="ECO:0007669"/>
    <property type="project" value="InterPro"/>
</dbReference>
<keyword evidence="3 9" id="KW-0479">Metal-binding</keyword>
<evidence type="ECO:0000256" key="10">
    <source>
        <dbReference type="PIRSR" id="PIRSR038186-1"/>
    </source>
</evidence>
<keyword evidence="2 9" id="KW-0808">Transferase</keyword>
<dbReference type="GeneID" id="14921078"/>
<dbReference type="PANTHER" id="PTHR14217">
    <property type="entry name" value="INOSITOL-TETRAKISPHOSPHATE 1-KINASE"/>
    <property type="match status" value="1"/>
</dbReference>
<organism evidence="13 14">
    <name type="scientific">Acanthamoeba castellanii (strain ATCC 30010 / Neff)</name>
    <dbReference type="NCBI Taxonomy" id="1257118"/>
    <lineage>
        <taxon>Eukaryota</taxon>
        <taxon>Amoebozoa</taxon>
        <taxon>Discosea</taxon>
        <taxon>Longamoebia</taxon>
        <taxon>Centramoebida</taxon>
        <taxon>Acanthamoebidae</taxon>
        <taxon>Acanthamoeba</taxon>
    </lineage>
</organism>
<dbReference type="InterPro" id="IPR011761">
    <property type="entry name" value="ATP-grasp"/>
</dbReference>
<keyword evidence="8" id="KW-0413">Isomerase</keyword>
<dbReference type="PIRSF" id="PIRSF038186">
    <property type="entry name" value="ITPK"/>
    <property type="match status" value="1"/>
</dbReference>
<dbReference type="GO" id="GO:0016853">
    <property type="term" value="F:isomerase activity"/>
    <property type="evidence" value="ECO:0007669"/>
    <property type="project" value="UniProtKB-KW"/>
</dbReference>
<keyword evidence="14" id="KW-1185">Reference proteome</keyword>
<comment type="subunit">
    <text evidence="9">Monomer.</text>
</comment>
<evidence type="ECO:0000256" key="8">
    <source>
        <dbReference type="ARBA" id="ARBA00023235"/>
    </source>
</evidence>
<feature type="binding site" evidence="11">
    <location>
        <position position="295"/>
    </location>
    <ligand>
        <name>Mg(2+)</name>
        <dbReference type="ChEBI" id="CHEBI:18420"/>
        <label>2</label>
    </ligand>
</feature>
<evidence type="ECO:0000256" key="9">
    <source>
        <dbReference type="PIRNR" id="PIRNR038186"/>
    </source>
</evidence>
<dbReference type="SUPFAM" id="SSF56059">
    <property type="entry name" value="Glutathione synthetase ATP-binding domain-like"/>
    <property type="match status" value="1"/>
</dbReference>
<evidence type="ECO:0000256" key="2">
    <source>
        <dbReference type="ARBA" id="ARBA00022679"/>
    </source>
</evidence>
<feature type="binding site" evidence="10">
    <location>
        <position position="17"/>
    </location>
    <ligand>
        <name>1D-myo-inositol 1,3,4-trisphosphate</name>
        <dbReference type="ChEBI" id="CHEBI:58414"/>
    </ligand>
</feature>
<dbReference type="GO" id="GO:0000287">
    <property type="term" value="F:magnesium ion binding"/>
    <property type="evidence" value="ECO:0007669"/>
    <property type="project" value="InterPro"/>
</dbReference>
<keyword evidence="4 9" id="KW-0547">Nucleotide-binding</keyword>
<dbReference type="InterPro" id="IPR041429">
    <property type="entry name" value="ITPK1_N"/>
</dbReference>
<gene>
    <name evidence="13" type="ORF">ACA1_117040</name>
</gene>
<feature type="binding site" evidence="10">
    <location>
        <position position="157"/>
    </location>
    <ligand>
        <name>ATP</name>
        <dbReference type="ChEBI" id="CHEBI:30616"/>
    </ligand>
</feature>
<sequence>MESNKPRRIGYYMSQSKLARLPWAEITAIALAKGCELVAVDLERDIAEQGPFDMLLYKVTDELVRGDDEKQQRKIANLEAYLASQQGKLIDAEPISKQRAIIDRQGISSLLVDVERQLPQALQAQIRSPRYAILAQKADDYSAALAAEEVHFPAIVKTIQACGSAASHEMGIVFQEKDLHAFELPLLVQEYYNHDAVVFKIFAVRDEVYIVRRPSLRNMGDDETTCITFNSQEPLPSTLFDKSFDVQDRARLADPPLDTVKHVAGALSATLGLSLLGFDMVTNTKTGQHAVIDVNYFPGYSGTPNFPELFVNFLLQRLNEA</sequence>
<dbReference type="OMA" id="QHLYNRQ"/>
<dbReference type="InterPro" id="IPR040464">
    <property type="entry name" value="InsP(3)kin_ATP-grasp"/>
</dbReference>
<feature type="binding site" evidence="10">
    <location>
        <position position="295"/>
    </location>
    <ligand>
        <name>1D-myo-inositol 1,3,4-trisphosphate</name>
        <dbReference type="ChEBI" id="CHEBI:58414"/>
    </ligand>
</feature>
<dbReference type="GO" id="GO:0047325">
    <property type="term" value="F:inositol-3,4,5,6-tetrakisphosphate 1-kinase activity"/>
    <property type="evidence" value="ECO:0007669"/>
    <property type="project" value="UniProtKB-EC"/>
</dbReference>
<dbReference type="EMBL" id="KB007926">
    <property type="protein sequence ID" value="ELR20231.1"/>
    <property type="molecule type" value="Genomic_DNA"/>
</dbReference>
<comment type="function">
    <text evidence="9">Kinase that can phosphorylate various inositol polyphosphate such as Ins(3,4,5,6)P4 or Ins(1,3,4)P3.</text>
</comment>
<feature type="binding site" evidence="10">
    <location>
        <position position="168"/>
    </location>
    <ligand>
        <name>1D-myo-inositol 1,3,4-trisphosphate</name>
        <dbReference type="ChEBI" id="CHEBI:58414"/>
    </ligand>
</feature>
<dbReference type="Pfam" id="PF17927">
    <property type="entry name" value="Ins134_P3_kin_N"/>
    <property type="match status" value="1"/>
</dbReference>
<feature type="binding site" evidence="10">
    <location>
        <position position="58"/>
    </location>
    <ligand>
        <name>1D-myo-inositol 1,3,4-trisphosphate</name>
        <dbReference type="ChEBI" id="CHEBI:58414"/>
    </ligand>
</feature>
<evidence type="ECO:0000259" key="12">
    <source>
        <dbReference type="PROSITE" id="PS50975"/>
    </source>
</evidence>
<protein>
    <recommendedName>
        <fullName evidence="9">Inositol-tetrakisphosphate 1-kinase</fullName>
        <ecNumber evidence="9">2.7.1.134</ecNumber>
    </recommendedName>
</protein>
<dbReference type="OrthoDB" id="25308at2759"/>
<dbReference type="GO" id="GO:0005524">
    <property type="term" value="F:ATP binding"/>
    <property type="evidence" value="ECO:0007669"/>
    <property type="project" value="UniProtKB-UniRule"/>
</dbReference>
<dbReference type="AlphaFoldDB" id="L8H6Y9"/>
<feature type="binding site" evidence="11">
    <location>
        <position position="279"/>
    </location>
    <ligand>
        <name>Mg(2+)</name>
        <dbReference type="ChEBI" id="CHEBI:18420"/>
        <label>1</label>
    </ligand>
</feature>
<dbReference type="PANTHER" id="PTHR14217:SF1">
    <property type="entry name" value="INOSITOL-TETRAKISPHOSPHATE 1-KINASE"/>
    <property type="match status" value="1"/>
</dbReference>
<comment type="similarity">
    <text evidence="1 9">Belongs to the ITPK1 family.</text>
</comment>
<comment type="catalytic activity">
    <reaction evidence="9">
        <text>1D-myo-inositol 3,4,5,6-tetrakisphosphate + ATP = 1D-myo-inositol 1,3,4,5,6-pentakisphosphate + ADP + H(+)</text>
        <dbReference type="Rhea" id="RHEA:12452"/>
        <dbReference type="ChEBI" id="CHEBI:15378"/>
        <dbReference type="ChEBI" id="CHEBI:30616"/>
        <dbReference type="ChEBI" id="CHEBI:57539"/>
        <dbReference type="ChEBI" id="CHEBI:57733"/>
        <dbReference type="ChEBI" id="CHEBI:456216"/>
        <dbReference type="EC" id="2.7.1.134"/>
    </reaction>
</comment>
<dbReference type="Proteomes" id="UP000011083">
    <property type="component" value="Unassembled WGS sequence"/>
</dbReference>
<dbReference type="GO" id="GO:0052726">
    <property type="term" value="F:inositol-1,3,4-trisphosphate 5-kinase activity"/>
    <property type="evidence" value="ECO:0007669"/>
    <property type="project" value="InterPro"/>
</dbReference>
<dbReference type="GO" id="GO:0052725">
    <property type="term" value="F:inositol-1,3,4-trisphosphate 6-kinase activity"/>
    <property type="evidence" value="ECO:0007669"/>
    <property type="project" value="InterPro"/>
</dbReference>
<evidence type="ECO:0000256" key="5">
    <source>
        <dbReference type="ARBA" id="ARBA00022777"/>
    </source>
</evidence>
<evidence type="ECO:0000313" key="14">
    <source>
        <dbReference type="Proteomes" id="UP000011083"/>
    </source>
</evidence>
<dbReference type="RefSeq" id="XP_004342341.1">
    <property type="nucleotide sequence ID" value="XM_004342292.1"/>
</dbReference>
<keyword evidence="5 9" id="KW-0418">Kinase</keyword>
<evidence type="ECO:0000256" key="1">
    <source>
        <dbReference type="ARBA" id="ARBA00009601"/>
    </source>
</evidence>
<evidence type="ECO:0000256" key="3">
    <source>
        <dbReference type="ARBA" id="ARBA00022723"/>
    </source>
</evidence>
<feature type="binding site" evidence="11">
    <location>
        <position position="293"/>
    </location>
    <ligand>
        <name>Mg(2+)</name>
        <dbReference type="ChEBI" id="CHEBI:18420"/>
        <label>1</label>
    </ligand>
</feature>
<dbReference type="KEGG" id="acan:ACA1_117040"/>
<feature type="binding site" evidence="11">
    <location>
        <position position="293"/>
    </location>
    <ligand>
        <name>Mg(2+)</name>
        <dbReference type="ChEBI" id="CHEBI:18420"/>
        <label>2</label>
    </ligand>
</feature>
<dbReference type="InterPro" id="IPR008656">
    <property type="entry name" value="Inositol_tetrakis-P_1-kinase"/>
</dbReference>